<dbReference type="HOGENOM" id="CLU_2211341_0_0_1"/>
<accession>U9TN09</accession>
<dbReference type="EMBL" id="KI288010">
    <property type="protein sequence ID" value="ESA09500.1"/>
    <property type="molecule type" value="Genomic_DNA"/>
</dbReference>
<organism evidence="1">
    <name type="scientific">Rhizophagus irregularis (strain DAOM 181602 / DAOM 197198 / MUCL 43194)</name>
    <name type="common">Arbuscular mycorrhizal fungus</name>
    <name type="synonym">Glomus intraradices</name>
    <dbReference type="NCBI Taxonomy" id="747089"/>
    <lineage>
        <taxon>Eukaryota</taxon>
        <taxon>Fungi</taxon>
        <taxon>Fungi incertae sedis</taxon>
        <taxon>Mucoromycota</taxon>
        <taxon>Glomeromycotina</taxon>
        <taxon>Glomeromycetes</taxon>
        <taxon>Glomerales</taxon>
        <taxon>Glomeraceae</taxon>
        <taxon>Rhizophagus</taxon>
    </lineage>
</organism>
<dbReference type="AlphaFoldDB" id="U9TN09"/>
<name>U9TN09_RHIID</name>
<gene>
    <name evidence="1" type="ORF">GLOINDRAFT_3434</name>
</gene>
<evidence type="ECO:0000313" key="1">
    <source>
        <dbReference type="EMBL" id="ESA09500.1"/>
    </source>
</evidence>
<sequence>MIKHIKLRLGGGDIINCEVAAEGEGEFSLLTSSFRSCLTILAYETRFCLPLDVKGVAFIERPLIDSSYCAATFNWYSPSPEDFSTVQAISSSVKPKALYFLKDWQKF</sequence>
<protein>
    <submittedName>
        <fullName evidence="1">Uncharacterized protein</fullName>
    </submittedName>
</protein>
<reference evidence="1" key="1">
    <citation type="submission" date="2013-07" db="EMBL/GenBank/DDBJ databases">
        <title>The genome of an arbuscular mycorrhizal fungus provides insights into the evolution of the oldest plant symbiosis.</title>
        <authorList>
            <consortium name="DOE Joint Genome Institute"/>
            <person name="Tisserant E."/>
            <person name="Malbreil M."/>
            <person name="Kuo A."/>
            <person name="Kohler A."/>
            <person name="Symeonidi A."/>
            <person name="Balestrini R."/>
            <person name="Charron P."/>
            <person name="Duensing N."/>
            <person name="Frei-dit-Frey N."/>
            <person name="Gianinazzi-Pearson V."/>
            <person name="Gilbert B."/>
            <person name="Handa Y."/>
            <person name="Hijri M."/>
            <person name="Kaul R."/>
            <person name="Kawaguchi M."/>
            <person name="Krajinski F."/>
            <person name="Lammers P."/>
            <person name="Lapierre D."/>
            <person name="Masclaux F.G."/>
            <person name="Murat C."/>
            <person name="Morin E."/>
            <person name="Ndikumana S."/>
            <person name="Pagni M."/>
            <person name="Petitpierre D."/>
            <person name="Requena N."/>
            <person name="Rosikiewicz P."/>
            <person name="Riley R."/>
            <person name="Saito K."/>
            <person name="San Clemente H."/>
            <person name="Shapiro H."/>
            <person name="van Tuinen D."/>
            <person name="Becard G."/>
            <person name="Bonfante P."/>
            <person name="Paszkowski U."/>
            <person name="Shachar-Hill Y."/>
            <person name="Young J.P."/>
            <person name="Sanders I.R."/>
            <person name="Henrissat B."/>
            <person name="Rensing S.A."/>
            <person name="Grigoriev I.V."/>
            <person name="Corradi N."/>
            <person name="Roux C."/>
            <person name="Martin F."/>
        </authorList>
    </citation>
    <scope>NUCLEOTIDE SEQUENCE</scope>
    <source>
        <strain evidence="1">DAOM 197198</strain>
    </source>
</reference>
<proteinExistence type="predicted"/>